<evidence type="ECO:0000313" key="7">
    <source>
        <dbReference type="Proteomes" id="UP000193218"/>
    </source>
</evidence>
<protein>
    <recommendedName>
        <fullName evidence="5">NADH:flavin oxidoreductase/NADH oxidase N-terminal domain-containing protein</fullName>
    </recommendedName>
</protein>
<evidence type="ECO:0000259" key="5">
    <source>
        <dbReference type="Pfam" id="PF00724"/>
    </source>
</evidence>
<keyword evidence="2" id="KW-0285">Flavoprotein</keyword>
<evidence type="ECO:0000256" key="2">
    <source>
        <dbReference type="ARBA" id="ARBA00022630"/>
    </source>
</evidence>
<dbReference type="PANTHER" id="PTHR43656">
    <property type="entry name" value="BINDING OXIDOREDUCTASE, PUTATIVE (AFU_ORTHOLOGUE AFUA_2G08260)-RELATED"/>
    <property type="match status" value="1"/>
</dbReference>
<dbReference type="InterPro" id="IPR013785">
    <property type="entry name" value="Aldolase_TIM"/>
</dbReference>
<dbReference type="InterPro" id="IPR001155">
    <property type="entry name" value="OxRdtase_FMN_N"/>
</dbReference>
<sequence>MSSLRDLDDIELISTPITLPNGVTIPNRLVKAAMEEGIAHWGGLPGEKHRKLYERWGDGGWGVVITGNVQVDPGHLATPHDRSYPSSTPDTIAAYKQLQQSAIGSPESSTSHRTRAPPLTICQLSHPGLQSSSTACFSRWPWSPAVAPIGTRPDMSGIMGWLISRVLWPRQSRILDVQGWLRIVDLFVDSAKGMEMAGWDGVQIHSAHGYLLAEWISPLTNPEAFPLPGVPASVDPRLHPLYLIVMGIRRSTPPSFVLSIKLNCSDFTHGGLTEDYATTLITEIVSWKKVDILEISGGTYSSPAFATPETVSTPDSRQSLFAHFTTSLLPHLPRPPGGPAIILTGGMHDRPIIASAIRDEACDLVGIGRPACIRPDIPNRIILNPDLSAEQTRLGGYNIPGSNVVKRIFGGGSKSGEGIPLVGAGVSTLWHEWQLCRMGRGVEPDLGMDWIWGGVILELLWFGLLRGGPLVWFSSLWRSKIAL</sequence>
<feature type="domain" description="NADH:flavin oxidoreductase/NADH oxidase N-terminal" evidence="5">
    <location>
        <begin position="178"/>
        <end position="381"/>
    </location>
</feature>
<evidence type="ECO:0000256" key="1">
    <source>
        <dbReference type="ARBA" id="ARBA00005979"/>
    </source>
</evidence>
<accession>A0A1Y1U893</accession>
<name>A0A1Y1U893_9TREE</name>
<dbReference type="RefSeq" id="XP_021868511.1">
    <property type="nucleotide sequence ID" value="XM_022016977.1"/>
</dbReference>
<dbReference type="AlphaFoldDB" id="A0A1Y1U893"/>
<dbReference type="Gene3D" id="3.20.20.70">
    <property type="entry name" value="Aldolase class I"/>
    <property type="match status" value="1"/>
</dbReference>
<reference evidence="6 7" key="1">
    <citation type="submission" date="2017-03" db="EMBL/GenBank/DDBJ databases">
        <title>Widespread Adenine N6-methylation of Active Genes in Fungi.</title>
        <authorList>
            <consortium name="DOE Joint Genome Institute"/>
            <person name="Mondo S.J."/>
            <person name="Dannebaum R.O."/>
            <person name="Kuo R.C."/>
            <person name="Louie K.B."/>
            <person name="Bewick A.J."/>
            <person name="Labutti K."/>
            <person name="Haridas S."/>
            <person name="Kuo A."/>
            <person name="Salamov A."/>
            <person name="Ahrendt S.R."/>
            <person name="Lau R."/>
            <person name="Bowen B.P."/>
            <person name="Lipzen A."/>
            <person name="Sullivan W."/>
            <person name="Andreopoulos W.B."/>
            <person name="Clum A."/>
            <person name="Lindquist E."/>
            <person name="Daum C."/>
            <person name="Northen T.R."/>
            <person name="Ramamoorthy G."/>
            <person name="Schmitz R.J."/>
            <person name="Gryganskyi A."/>
            <person name="Culley D."/>
            <person name="Magnuson J."/>
            <person name="James T.Y."/>
            <person name="O'Malley M.A."/>
            <person name="Stajich J.E."/>
            <person name="Spatafora J.W."/>
            <person name="Visel A."/>
            <person name="Grigoriev I.V."/>
        </authorList>
    </citation>
    <scope>NUCLEOTIDE SEQUENCE [LARGE SCALE GENOMIC DNA]</scope>
    <source>
        <strain evidence="6 7">NRRL Y-17943</strain>
    </source>
</reference>
<dbReference type="OrthoDB" id="1663137at2759"/>
<dbReference type="Proteomes" id="UP000193218">
    <property type="component" value="Unassembled WGS sequence"/>
</dbReference>
<dbReference type="SUPFAM" id="SSF51395">
    <property type="entry name" value="FMN-linked oxidoreductases"/>
    <property type="match status" value="1"/>
</dbReference>
<comment type="caution">
    <text evidence="6">The sequence shown here is derived from an EMBL/GenBank/DDBJ whole genome shotgun (WGS) entry which is preliminary data.</text>
</comment>
<keyword evidence="4" id="KW-0560">Oxidoreductase</keyword>
<comment type="similarity">
    <text evidence="1">Belongs to the NADH:flavin oxidoreductase/NADH oxidase family.</text>
</comment>
<keyword evidence="3" id="KW-0288">FMN</keyword>
<dbReference type="PANTHER" id="PTHR43656:SF2">
    <property type="entry name" value="BINDING OXIDOREDUCTASE, PUTATIVE (AFU_ORTHOLOGUE AFUA_2G08260)-RELATED"/>
    <property type="match status" value="1"/>
</dbReference>
<evidence type="ECO:0000256" key="4">
    <source>
        <dbReference type="ARBA" id="ARBA00023002"/>
    </source>
</evidence>
<organism evidence="6 7">
    <name type="scientific">Kockovaella imperatae</name>
    <dbReference type="NCBI Taxonomy" id="4999"/>
    <lineage>
        <taxon>Eukaryota</taxon>
        <taxon>Fungi</taxon>
        <taxon>Dikarya</taxon>
        <taxon>Basidiomycota</taxon>
        <taxon>Agaricomycotina</taxon>
        <taxon>Tremellomycetes</taxon>
        <taxon>Tremellales</taxon>
        <taxon>Cuniculitremaceae</taxon>
        <taxon>Kockovaella</taxon>
    </lineage>
</organism>
<dbReference type="GO" id="GO:0016491">
    <property type="term" value="F:oxidoreductase activity"/>
    <property type="evidence" value="ECO:0007669"/>
    <property type="project" value="UniProtKB-KW"/>
</dbReference>
<dbReference type="GO" id="GO:0010181">
    <property type="term" value="F:FMN binding"/>
    <property type="evidence" value="ECO:0007669"/>
    <property type="project" value="InterPro"/>
</dbReference>
<dbReference type="EMBL" id="NBSH01000015">
    <property type="protein sequence ID" value="ORX34233.1"/>
    <property type="molecule type" value="Genomic_DNA"/>
</dbReference>
<evidence type="ECO:0000256" key="3">
    <source>
        <dbReference type="ARBA" id="ARBA00022643"/>
    </source>
</evidence>
<dbReference type="STRING" id="4999.A0A1Y1U893"/>
<proteinExistence type="inferred from homology"/>
<keyword evidence="7" id="KW-1185">Reference proteome</keyword>
<dbReference type="GeneID" id="33558786"/>
<dbReference type="InterPro" id="IPR051799">
    <property type="entry name" value="NADH_flavin_oxidoreductase"/>
</dbReference>
<evidence type="ECO:0000313" key="6">
    <source>
        <dbReference type="EMBL" id="ORX34233.1"/>
    </source>
</evidence>
<gene>
    <name evidence="6" type="ORF">BD324DRAFT_637184</name>
</gene>
<dbReference type="InParanoid" id="A0A1Y1U893"/>
<dbReference type="Pfam" id="PF00724">
    <property type="entry name" value="Oxidored_FMN"/>
    <property type="match status" value="1"/>
</dbReference>